<protein>
    <submittedName>
        <fullName evidence="1">Uncharacterized protein</fullName>
    </submittedName>
</protein>
<comment type="caution">
    <text evidence="1">The sequence shown here is derived from an EMBL/GenBank/DDBJ whole genome shotgun (WGS) entry which is preliminary data.</text>
</comment>
<gene>
    <name evidence="1" type="ORF">ACHAWO_006570</name>
</gene>
<sequence length="39" mass="4503">MLLAYTSLALDAMLSSGMKESDSKRIEFRMKDPDEFDLF</sequence>
<dbReference type="AlphaFoldDB" id="A0ABD3NIL2"/>
<evidence type="ECO:0000313" key="2">
    <source>
        <dbReference type="Proteomes" id="UP001530400"/>
    </source>
</evidence>
<accession>A0ABD3NIL2</accession>
<dbReference type="Proteomes" id="UP001530400">
    <property type="component" value="Unassembled WGS sequence"/>
</dbReference>
<keyword evidence="2" id="KW-1185">Reference proteome</keyword>
<proteinExistence type="predicted"/>
<reference evidence="1 2" key="1">
    <citation type="submission" date="2024-10" db="EMBL/GenBank/DDBJ databases">
        <title>Updated reference genomes for cyclostephanoid diatoms.</title>
        <authorList>
            <person name="Roberts W.R."/>
            <person name="Alverson A.J."/>
        </authorList>
    </citation>
    <scope>NUCLEOTIDE SEQUENCE [LARGE SCALE GENOMIC DNA]</scope>
    <source>
        <strain evidence="1 2">AJA010-31</strain>
    </source>
</reference>
<dbReference type="EMBL" id="JALLPJ020001156">
    <property type="protein sequence ID" value="KAL3775379.1"/>
    <property type="molecule type" value="Genomic_DNA"/>
</dbReference>
<name>A0ABD3NIL2_9STRA</name>
<organism evidence="1 2">
    <name type="scientific">Cyclotella atomus</name>
    <dbReference type="NCBI Taxonomy" id="382360"/>
    <lineage>
        <taxon>Eukaryota</taxon>
        <taxon>Sar</taxon>
        <taxon>Stramenopiles</taxon>
        <taxon>Ochrophyta</taxon>
        <taxon>Bacillariophyta</taxon>
        <taxon>Coscinodiscophyceae</taxon>
        <taxon>Thalassiosirophycidae</taxon>
        <taxon>Stephanodiscales</taxon>
        <taxon>Stephanodiscaceae</taxon>
        <taxon>Cyclotella</taxon>
    </lineage>
</organism>
<evidence type="ECO:0000313" key="1">
    <source>
        <dbReference type="EMBL" id="KAL3775379.1"/>
    </source>
</evidence>